<dbReference type="EMBL" id="CP003557">
    <property type="protein sequence ID" value="AFN75038.1"/>
    <property type="molecule type" value="Genomic_DNA"/>
</dbReference>
<dbReference type="InterPro" id="IPR020097">
    <property type="entry name" value="PsdUridine_synth_TruA_a/b_dom"/>
</dbReference>
<keyword evidence="10" id="KW-1185">Reference proteome</keyword>
<evidence type="ECO:0000256" key="6">
    <source>
        <dbReference type="PIRSR" id="PIRSR001430-2"/>
    </source>
</evidence>
<evidence type="ECO:0000256" key="7">
    <source>
        <dbReference type="RuleBase" id="RU003792"/>
    </source>
</evidence>
<sequence>MRNYKLTIQYDGTNYFGWQIQKNKITVQQRIIEAIEVILKEKVNLIGSGRTDTGVHALGQVANFRFHDDLDTNKFIYSLNALLPNDIAINNIECVTENFHARYDARERKYIYLFSHVKSPFYLRYSYLFPPVRNIDINLLNELSSVYLGKKDFTSFCRAKSSVNNKFCEVREIRWFRRSDFTIFTVSADRFLHGMVRALAGTILKAALNNESPGLLQKILDDKDRKSAGEALPANGLFLYKVRY</sequence>
<accession>I7A1F0</accession>
<evidence type="ECO:0000256" key="3">
    <source>
        <dbReference type="ARBA" id="ARBA00023235"/>
    </source>
</evidence>
<dbReference type="HAMAP" id="MF_00171">
    <property type="entry name" value="TruA"/>
    <property type="match status" value="1"/>
</dbReference>
<evidence type="ECO:0000259" key="8">
    <source>
        <dbReference type="Pfam" id="PF01416"/>
    </source>
</evidence>
<dbReference type="KEGG" id="mro:MROS_1805"/>
<evidence type="ECO:0000256" key="2">
    <source>
        <dbReference type="ARBA" id="ARBA00022694"/>
    </source>
</evidence>
<dbReference type="Proteomes" id="UP000009011">
    <property type="component" value="Chromosome"/>
</dbReference>
<evidence type="ECO:0000256" key="1">
    <source>
        <dbReference type="ARBA" id="ARBA00009375"/>
    </source>
</evidence>
<comment type="caution">
    <text evidence="4">Lacks conserved residue(s) required for the propagation of feature annotation.</text>
</comment>
<evidence type="ECO:0000313" key="10">
    <source>
        <dbReference type="Proteomes" id="UP000009011"/>
    </source>
</evidence>
<dbReference type="InterPro" id="IPR020095">
    <property type="entry name" value="PsdUridine_synth_TruA_C"/>
</dbReference>
<dbReference type="SUPFAM" id="SSF55120">
    <property type="entry name" value="Pseudouridine synthase"/>
    <property type="match status" value="1"/>
</dbReference>
<feature type="domain" description="Pseudouridine synthase I TruA alpha/beta" evidence="8">
    <location>
        <begin position="8"/>
        <end position="104"/>
    </location>
</feature>
<dbReference type="eggNOG" id="COG0101">
    <property type="taxonomic scope" value="Bacteria"/>
</dbReference>
<evidence type="ECO:0000256" key="5">
    <source>
        <dbReference type="PIRSR" id="PIRSR001430-1"/>
    </source>
</evidence>
<feature type="active site" description="Nucleophile" evidence="4 5">
    <location>
        <position position="52"/>
    </location>
</feature>
<dbReference type="RefSeq" id="WP_014856470.1">
    <property type="nucleotide sequence ID" value="NC_018178.1"/>
</dbReference>
<comment type="subunit">
    <text evidence="4">Homodimer.</text>
</comment>
<dbReference type="EC" id="5.4.99.12" evidence="4"/>
<name>I7A1F0_MELRP</name>
<dbReference type="FunFam" id="3.30.70.580:FF:000001">
    <property type="entry name" value="tRNA pseudouridine synthase A"/>
    <property type="match status" value="1"/>
</dbReference>
<evidence type="ECO:0000313" key="9">
    <source>
        <dbReference type="EMBL" id="AFN75038.1"/>
    </source>
</evidence>
<dbReference type="AlphaFoldDB" id="I7A1F0"/>
<dbReference type="GO" id="GO:0160147">
    <property type="term" value="F:tRNA pseudouridine(38-40) synthase activity"/>
    <property type="evidence" value="ECO:0007669"/>
    <property type="project" value="UniProtKB-EC"/>
</dbReference>
<gene>
    <name evidence="4" type="primary">truA</name>
    <name evidence="9" type="ordered locus">MROS_1805</name>
</gene>
<dbReference type="Gene3D" id="3.30.70.580">
    <property type="entry name" value="Pseudouridine synthase I, catalytic domain, N-terminal subdomain"/>
    <property type="match status" value="1"/>
</dbReference>
<evidence type="ECO:0000256" key="4">
    <source>
        <dbReference type="HAMAP-Rule" id="MF_00171"/>
    </source>
</evidence>
<dbReference type="PANTHER" id="PTHR11142">
    <property type="entry name" value="PSEUDOURIDYLATE SYNTHASE"/>
    <property type="match status" value="1"/>
</dbReference>
<dbReference type="CDD" id="cd02570">
    <property type="entry name" value="PseudoU_synth_EcTruA"/>
    <property type="match status" value="1"/>
</dbReference>
<dbReference type="GO" id="GO:0003723">
    <property type="term" value="F:RNA binding"/>
    <property type="evidence" value="ECO:0007669"/>
    <property type="project" value="InterPro"/>
</dbReference>
<comment type="similarity">
    <text evidence="1 4 7">Belongs to the tRNA pseudouridine synthase TruA family.</text>
</comment>
<dbReference type="OrthoDB" id="9811823at2"/>
<dbReference type="InterPro" id="IPR020103">
    <property type="entry name" value="PsdUridine_synth_cat_dom_sf"/>
</dbReference>
<keyword evidence="3 4" id="KW-0413">Isomerase</keyword>
<dbReference type="NCBIfam" id="TIGR00071">
    <property type="entry name" value="hisT_truA"/>
    <property type="match status" value="1"/>
</dbReference>
<dbReference type="GO" id="GO:0031119">
    <property type="term" value="P:tRNA pseudouridine synthesis"/>
    <property type="evidence" value="ECO:0007669"/>
    <property type="project" value="UniProtKB-UniRule"/>
</dbReference>
<reference evidence="9 10" key="1">
    <citation type="journal article" date="2013" name="PLoS ONE">
        <title>Genomic analysis of Melioribacter roseus, facultatively anaerobic organotrophic bacterium representing a novel deep lineage within Bacteriodetes/Chlorobi group.</title>
        <authorList>
            <person name="Kadnikov V.V."/>
            <person name="Mardanov A.V."/>
            <person name="Podosokorskaya O.A."/>
            <person name="Gavrilov S.N."/>
            <person name="Kublanov I.V."/>
            <person name="Beletsky A.V."/>
            <person name="Bonch-Osmolovskaya E.A."/>
            <person name="Ravin N.V."/>
        </authorList>
    </citation>
    <scope>NUCLEOTIDE SEQUENCE [LARGE SCALE GENOMIC DNA]</scope>
    <source>
        <strain evidence="10">JCM 17771 / P3M-2</strain>
    </source>
</reference>
<keyword evidence="2 4" id="KW-0819">tRNA processing</keyword>
<dbReference type="PIRSF" id="PIRSF001430">
    <property type="entry name" value="tRNA_psdUrid_synth"/>
    <property type="match status" value="1"/>
</dbReference>
<dbReference type="InterPro" id="IPR001406">
    <property type="entry name" value="PsdUridine_synth_TruA"/>
</dbReference>
<dbReference type="PATRIC" id="fig|1191523.3.peg.1916"/>
<dbReference type="Gene3D" id="3.30.70.660">
    <property type="entry name" value="Pseudouridine synthase I, catalytic domain, C-terminal subdomain"/>
    <property type="match status" value="1"/>
</dbReference>
<dbReference type="PANTHER" id="PTHR11142:SF0">
    <property type="entry name" value="TRNA PSEUDOURIDINE SYNTHASE-LIKE 1"/>
    <property type="match status" value="1"/>
</dbReference>
<dbReference type="HOGENOM" id="CLU_014673_0_1_10"/>
<dbReference type="Pfam" id="PF01416">
    <property type="entry name" value="PseudoU_synth_1"/>
    <property type="match status" value="2"/>
</dbReference>
<dbReference type="STRING" id="1191523.MROS_1805"/>
<comment type="catalytic activity">
    <reaction evidence="4 7">
        <text>uridine(38/39/40) in tRNA = pseudouridine(38/39/40) in tRNA</text>
        <dbReference type="Rhea" id="RHEA:22376"/>
        <dbReference type="Rhea" id="RHEA-COMP:10085"/>
        <dbReference type="Rhea" id="RHEA-COMP:10087"/>
        <dbReference type="ChEBI" id="CHEBI:65314"/>
        <dbReference type="ChEBI" id="CHEBI:65315"/>
        <dbReference type="EC" id="5.4.99.12"/>
    </reaction>
</comment>
<proteinExistence type="inferred from homology"/>
<comment type="function">
    <text evidence="4">Formation of pseudouridine at positions 38, 39 and 40 in the anticodon stem and loop of transfer RNAs.</text>
</comment>
<dbReference type="InterPro" id="IPR020094">
    <property type="entry name" value="TruA/RsuA/RluB/E/F_N"/>
</dbReference>
<feature type="domain" description="Pseudouridine synthase I TruA alpha/beta" evidence="8">
    <location>
        <begin position="147"/>
        <end position="244"/>
    </location>
</feature>
<protein>
    <recommendedName>
        <fullName evidence="4">tRNA pseudouridine synthase A</fullName>
        <ecNumber evidence="4">5.4.99.12</ecNumber>
    </recommendedName>
    <alternativeName>
        <fullName evidence="4">tRNA pseudouridine(38-40) synthase</fullName>
    </alternativeName>
    <alternativeName>
        <fullName evidence="4">tRNA pseudouridylate synthase I</fullName>
    </alternativeName>
    <alternativeName>
        <fullName evidence="4">tRNA-uridine isomerase I</fullName>
    </alternativeName>
</protein>
<organism evidence="9 10">
    <name type="scientific">Melioribacter roseus (strain DSM 23840 / JCM 17771 / VKM B-2668 / P3M-2)</name>
    <dbReference type="NCBI Taxonomy" id="1191523"/>
    <lineage>
        <taxon>Bacteria</taxon>
        <taxon>Pseudomonadati</taxon>
        <taxon>Ignavibacteriota</taxon>
        <taxon>Ignavibacteria</taxon>
        <taxon>Ignavibacteriales</taxon>
        <taxon>Melioribacteraceae</taxon>
        <taxon>Melioribacter</taxon>
    </lineage>
</organism>
<feature type="binding site" evidence="4 6">
    <location>
        <position position="110"/>
    </location>
    <ligand>
        <name>substrate</name>
    </ligand>
</feature>